<gene>
    <name evidence="8" type="primary">MLO</name>
    <name evidence="11" type="ORF">Fmac_023849</name>
</gene>
<comment type="similarity">
    <text evidence="2 8">Belongs to the MLO family.</text>
</comment>
<feature type="transmembrane region" description="Helical" evidence="10">
    <location>
        <begin position="382"/>
        <end position="407"/>
    </location>
</feature>
<comment type="function">
    <text evidence="8">May be involved in modulation of pathogen defense and leaf cell death.</text>
</comment>
<evidence type="ECO:0000313" key="11">
    <source>
        <dbReference type="EMBL" id="KAL2324791.1"/>
    </source>
</evidence>
<reference evidence="11 12" key="1">
    <citation type="submission" date="2024-08" db="EMBL/GenBank/DDBJ databases">
        <title>Insights into the chromosomal genome structure of Flemingia macrophylla.</title>
        <authorList>
            <person name="Ding Y."/>
            <person name="Zhao Y."/>
            <person name="Bi W."/>
            <person name="Wu M."/>
            <person name="Zhao G."/>
            <person name="Gong Y."/>
            <person name="Li W."/>
            <person name="Zhang P."/>
        </authorList>
    </citation>
    <scope>NUCLEOTIDE SEQUENCE [LARGE SCALE GENOMIC DNA]</scope>
    <source>
        <strain evidence="11">DYQJB</strain>
        <tissue evidence="11">Leaf</tissue>
    </source>
</reference>
<dbReference type="EMBL" id="JBGMDY010000008">
    <property type="protein sequence ID" value="KAL2324791.1"/>
    <property type="molecule type" value="Genomic_DNA"/>
</dbReference>
<feature type="transmembrane region" description="Helical" evidence="10">
    <location>
        <begin position="18"/>
        <end position="38"/>
    </location>
</feature>
<proteinExistence type="inferred from homology"/>
<evidence type="ECO:0000256" key="7">
    <source>
        <dbReference type="ARBA" id="ARBA00023265"/>
    </source>
</evidence>
<dbReference type="GO" id="GO:0005516">
    <property type="term" value="F:calmodulin binding"/>
    <property type="evidence" value="ECO:0007669"/>
    <property type="project" value="UniProtKB-KW"/>
</dbReference>
<comment type="subcellular location">
    <subcellularLocation>
        <location evidence="1 8">Membrane</location>
        <topology evidence="1 8">Multi-pass membrane protein</topology>
    </subcellularLocation>
</comment>
<keyword evidence="4 8" id="KW-0611">Plant defense</keyword>
<evidence type="ECO:0000313" key="12">
    <source>
        <dbReference type="Proteomes" id="UP001603857"/>
    </source>
</evidence>
<protein>
    <recommendedName>
        <fullName evidence="8">MLO-like protein</fullName>
    </recommendedName>
</protein>
<feature type="compositionally biased region" description="Polar residues" evidence="9">
    <location>
        <begin position="446"/>
        <end position="458"/>
    </location>
</feature>
<keyword evidence="5 8" id="KW-1133">Transmembrane helix</keyword>
<evidence type="ECO:0000256" key="9">
    <source>
        <dbReference type="SAM" id="MobiDB-lite"/>
    </source>
</evidence>
<dbReference type="PANTHER" id="PTHR31942:SF84">
    <property type="entry name" value="MLO-LIKE PROTEIN 12"/>
    <property type="match status" value="1"/>
</dbReference>
<feature type="transmembrane region" description="Helical" evidence="10">
    <location>
        <begin position="282"/>
        <end position="300"/>
    </location>
</feature>
<sequence>MGDELEVPQKKLDQTPTWAVALVCLCMLAISIFIEHAIESIGKWLKKKHKKALHEALEKVKGELMLLGFISLLLVVFQDRISEICISQEVASTWHPCGPKDKHKDPPKGYYDKCAAKGNKVAFVSKYGIHQLHIFIFVLAIFHILQCIITLTLGRTKMAIWRKWEDETKSLDYQFYHDPERFRFARDTTFGRRHLNSWSRSPISLWIVSFFRQFYGSLNKVDYMALRHGFVVAHLTPASDATFDFQNYIKRTLEEDFVVVVGISPTIWFFAVLILLTNTNGWYSYFWLPFIPLTIILLVGTKLQMIITEMALKIQDRGEVVKGAPVVEPGDELFWFNSPRLVLSLIHLVLFQNAFQLAFFAWSTYDNGFKINSCFHRTTADIVIRLTMGVLTQVLCSYVTLPLYALVTQMGSSMKPTIFKDNVASALKKWHHTARKHIKHNKDSSHSAANTPFSSRPGTPTHGMSPVHLLHKHPRHSDSPLTSPRAPYDDHEQWDLGGIPSPSHHARDHDEDTTHPPTTELPHSRLQPIRTQHEINIALSDFSFGRGRHTNINSD</sequence>
<evidence type="ECO:0000256" key="2">
    <source>
        <dbReference type="ARBA" id="ARBA00006574"/>
    </source>
</evidence>
<keyword evidence="3 8" id="KW-0812">Transmembrane</keyword>
<evidence type="ECO:0000256" key="3">
    <source>
        <dbReference type="ARBA" id="ARBA00022692"/>
    </source>
</evidence>
<name>A0ABD1LMN9_9FABA</name>
<dbReference type="PANTHER" id="PTHR31942">
    <property type="entry name" value="MLO-LIKE PROTEIN 1"/>
    <property type="match status" value="1"/>
</dbReference>
<feature type="transmembrane region" description="Helical" evidence="10">
    <location>
        <begin position="132"/>
        <end position="153"/>
    </location>
</feature>
<dbReference type="GO" id="GO:0006952">
    <property type="term" value="P:defense response"/>
    <property type="evidence" value="ECO:0007669"/>
    <property type="project" value="UniProtKB-KW"/>
</dbReference>
<keyword evidence="12" id="KW-1185">Reference proteome</keyword>
<organism evidence="11 12">
    <name type="scientific">Flemingia macrophylla</name>
    <dbReference type="NCBI Taxonomy" id="520843"/>
    <lineage>
        <taxon>Eukaryota</taxon>
        <taxon>Viridiplantae</taxon>
        <taxon>Streptophyta</taxon>
        <taxon>Embryophyta</taxon>
        <taxon>Tracheophyta</taxon>
        <taxon>Spermatophyta</taxon>
        <taxon>Magnoliopsida</taxon>
        <taxon>eudicotyledons</taxon>
        <taxon>Gunneridae</taxon>
        <taxon>Pentapetalae</taxon>
        <taxon>rosids</taxon>
        <taxon>fabids</taxon>
        <taxon>Fabales</taxon>
        <taxon>Fabaceae</taxon>
        <taxon>Papilionoideae</taxon>
        <taxon>50 kb inversion clade</taxon>
        <taxon>NPAAA clade</taxon>
        <taxon>indigoferoid/millettioid clade</taxon>
        <taxon>Phaseoleae</taxon>
        <taxon>Flemingia</taxon>
    </lineage>
</organism>
<keyword evidence="8" id="KW-0112">Calmodulin-binding</keyword>
<dbReference type="InterPro" id="IPR004326">
    <property type="entry name" value="Mlo"/>
</dbReference>
<evidence type="ECO:0000256" key="5">
    <source>
        <dbReference type="ARBA" id="ARBA00022989"/>
    </source>
</evidence>
<evidence type="ECO:0000256" key="10">
    <source>
        <dbReference type="SAM" id="Phobius"/>
    </source>
</evidence>
<keyword evidence="6 8" id="KW-0472">Membrane</keyword>
<comment type="caution">
    <text evidence="11">The sequence shown here is derived from an EMBL/GenBank/DDBJ whole genome shotgun (WGS) entry which is preliminary data.</text>
</comment>
<feature type="region of interest" description="Disordered" evidence="9">
    <location>
        <begin position="434"/>
        <end position="527"/>
    </location>
</feature>
<dbReference type="AlphaFoldDB" id="A0ABD1LMN9"/>
<dbReference type="GO" id="GO:0016020">
    <property type="term" value="C:membrane"/>
    <property type="evidence" value="ECO:0007669"/>
    <property type="project" value="UniProtKB-SubCell"/>
</dbReference>
<dbReference type="Pfam" id="PF03094">
    <property type="entry name" value="Mlo"/>
    <property type="match status" value="2"/>
</dbReference>
<evidence type="ECO:0000256" key="1">
    <source>
        <dbReference type="ARBA" id="ARBA00004141"/>
    </source>
</evidence>
<feature type="transmembrane region" description="Helical" evidence="10">
    <location>
        <begin position="257"/>
        <end position="276"/>
    </location>
</feature>
<keyword evidence="7 8" id="KW-0568">Pathogenesis-related protein</keyword>
<feature type="transmembrane region" description="Helical" evidence="10">
    <location>
        <begin position="341"/>
        <end position="362"/>
    </location>
</feature>
<dbReference type="Proteomes" id="UP001603857">
    <property type="component" value="Unassembled WGS sequence"/>
</dbReference>
<evidence type="ECO:0000256" key="6">
    <source>
        <dbReference type="ARBA" id="ARBA00023136"/>
    </source>
</evidence>
<comment type="domain">
    <text evidence="8">The C-terminus contains a calmodulin-binding domain, which binds calmodulin in a calcium-dependent fashion.</text>
</comment>
<feature type="compositionally biased region" description="Basic and acidic residues" evidence="9">
    <location>
        <begin position="505"/>
        <end position="514"/>
    </location>
</feature>
<evidence type="ECO:0000256" key="8">
    <source>
        <dbReference type="RuleBase" id="RU280816"/>
    </source>
</evidence>
<evidence type="ECO:0000256" key="4">
    <source>
        <dbReference type="ARBA" id="ARBA00022821"/>
    </source>
</evidence>
<accession>A0ABD1LMN9</accession>